<evidence type="ECO:0000313" key="4">
    <source>
        <dbReference type="Proteomes" id="UP000007264"/>
    </source>
</evidence>
<comment type="similarity">
    <text evidence="1">Belongs to the TCP11 family.</text>
</comment>
<feature type="compositionally biased region" description="Pro residues" evidence="2">
    <location>
        <begin position="370"/>
        <end position="387"/>
    </location>
</feature>
<dbReference type="GeneID" id="17041670"/>
<sequence>MVLFLRLVGIAAVGAAAWIFMRPRTPFLPPTPIEKKRRVSLTGPGEEDVLEDLPPVKEPEKTDRPHVAARPSKAAGSATMRASALYTVTENERVVHELLLYGNEALRTSDLADDSSLADRDAVARDVQRVAERSFWDALEDGLRATPPQWERLVVLLGEAREALADIIPEASQEGRRLRGSLAEKLDVDFIRTRLHAGYDPEYLQQLFDFIVYILSSLEAPARSESTKKGYAEVMSTFAAAAQQQSPAERRIRVSLETSRSTEVPVSLVAREAWLPVDMASSPKRANPPRGLPHASPSGASDASAEDWVVAMHSADDASGSAGSTRSASPPVTVGAPVEEEEVEVRFGIPVDRDNVTVQLLASPSRSATPKPPAVPRDDAPPPPQPQPAAAGDGGRAAALAGAARFVFDKIAELRADLAKARLEMLKSILQGTSSGVQYEQRRLTEAVGDSDPADVLPNTRVWLQSGFTKVAPTGPMTAEGSTMRAILAESLLALIQRPAAIAPRECPETLLLDLQRLVAAQNELQRLSLVGASLLVAQMLLGAKNLAPSPAVTQNRQYYAEVKETFAALLAKADVRMPHLTAAMADLLARRLAGGDASAAAKPTAADTDLVSRLLMRIFSVDDVIYKKVQQGVVEATREQLIRPPQDRDSAVAAKLRLVGAELIQTEVVTAASMLDRVLSLNLSVAAPFYLPIVRGLQAQSSALLSTSGSES</sequence>
<dbReference type="KEGG" id="csl:COCSUDRAFT_66041"/>
<dbReference type="Pfam" id="PF05794">
    <property type="entry name" value="Tcp11"/>
    <property type="match status" value="2"/>
</dbReference>
<feature type="region of interest" description="Disordered" evidence="2">
    <location>
        <begin position="280"/>
        <end position="339"/>
    </location>
</feature>
<accession>I0YZ59</accession>
<feature type="region of interest" description="Disordered" evidence="2">
    <location>
        <begin position="362"/>
        <end position="396"/>
    </location>
</feature>
<dbReference type="RefSeq" id="XP_005648222.1">
    <property type="nucleotide sequence ID" value="XM_005648165.1"/>
</dbReference>
<reference evidence="3 4" key="1">
    <citation type="journal article" date="2012" name="Genome Biol.">
        <title>The genome of the polar eukaryotic microalga coccomyxa subellipsoidea reveals traits of cold adaptation.</title>
        <authorList>
            <person name="Blanc G."/>
            <person name="Agarkova I."/>
            <person name="Grimwood J."/>
            <person name="Kuo A."/>
            <person name="Brueggeman A."/>
            <person name="Dunigan D."/>
            <person name="Gurnon J."/>
            <person name="Ladunga I."/>
            <person name="Lindquist E."/>
            <person name="Lucas S."/>
            <person name="Pangilinan J."/>
            <person name="Proschold T."/>
            <person name="Salamov A."/>
            <person name="Schmutz J."/>
            <person name="Weeks D."/>
            <person name="Yamada T."/>
            <person name="Claverie J.M."/>
            <person name="Grigoriev I."/>
            <person name="Van Etten J."/>
            <person name="Lomsadze A."/>
            <person name="Borodovsky M."/>
        </authorList>
    </citation>
    <scope>NUCLEOTIDE SEQUENCE [LARGE SCALE GENOMIC DNA]</scope>
    <source>
        <strain evidence="3 4">C-169</strain>
    </source>
</reference>
<dbReference type="Proteomes" id="UP000007264">
    <property type="component" value="Unassembled WGS sequence"/>
</dbReference>
<comment type="caution">
    <text evidence="3">The sequence shown here is derived from an EMBL/GenBank/DDBJ whole genome shotgun (WGS) entry which is preliminary data.</text>
</comment>
<dbReference type="eggNOG" id="KOG1981">
    <property type="taxonomic scope" value="Eukaryota"/>
</dbReference>
<feature type="compositionally biased region" description="Basic and acidic residues" evidence="2">
    <location>
        <begin position="54"/>
        <end position="66"/>
    </location>
</feature>
<feature type="region of interest" description="Disordered" evidence="2">
    <location>
        <begin position="31"/>
        <end position="75"/>
    </location>
</feature>
<gene>
    <name evidence="3" type="ORF">COCSUDRAFT_66041</name>
</gene>
<evidence type="ECO:0000256" key="1">
    <source>
        <dbReference type="ARBA" id="ARBA00010954"/>
    </source>
</evidence>
<dbReference type="EMBL" id="AGSI01000007">
    <property type="protein sequence ID" value="EIE23678.1"/>
    <property type="molecule type" value="Genomic_DNA"/>
</dbReference>
<dbReference type="AlphaFoldDB" id="I0YZ59"/>
<name>I0YZ59_COCSC</name>
<dbReference type="PANTHER" id="PTHR12832">
    <property type="entry name" value="TESTIS-SPECIFIC PROTEIN PBS13 T-COMPLEX 11"/>
    <property type="match status" value="1"/>
</dbReference>
<dbReference type="InterPro" id="IPR008862">
    <property type="entry name" value="Tcp11"/>
</dbReference>
<proteinExistence type="inferred from homology"/>
<feature type="compositionally biased region" description="Low complexity" evidence="2">
    <location>
        <begin position="317"/>
        <end position="329"/>
    </location>
</feature>
<evidence type="ECO:0000256" key="2">
    <source>
        <dbReference type="SAM" id="MobiDB-lite"/>
    </source>
</evidence>
<organism evidence="3 4">
    <name type="scientific">Coccomyxa subellipsoidea (strain C-169)</name>
    <name type="common">Green microalga</name>
    <dbReference type="NCBI Taxonomy" id="574566"/>
    <lineage>
        <taxon>Eukaryota</taxon>
        <taxon>Viridiplantae</taxon>
        <taxon>Chlorophyta</taxon>
        <taxon>core chlorophytes</taxon>
        <taxon>Trebouxiophyceae</taxon>
        <taxon>Trebouxiophyceae incertae sedis</taxon>
        <taxon>Coccomyxaceae</taxon>
        <taxon>Coccomyxa</taxon>
        <taxon>Coccomyxa subellipsoidea</taxon>
    </lineage>
</organism>
<evidence type="ECO:0000313" key="3">
    <source>
        <dbReference type="EMBL" id="EIE23678.1"/>
    </source>
</evidence>
<dbReference type="PANTHER" id="PTHR12832:SF11">
    <property type="entry name" value="LD23868P"/>
    <property type="match status" value="1"/>
</dbReference>
<protein>
    <submittedName>
        <fullName evidence="3">Uncharacterized protein</fullName>
    </submittedName>
</protein>
<keyword evidence="4" id="KW-1185">Reference proteome</keyword>
<dbReference type="OrthoDB" id="276323at2759"/>
<dbReference type="GO" id="GO:0007165">
    <property type="term" value="P:signal transduction"/>
    <property type="evidence" value="ECO:0007669"/>
    <property type="project" value="TreeGrafter"/>
</dbReference>